<keyword evidence="12" id="KW-0342">GTP-binding</keyword>
<evidence type="ECO:0000256" key="11">
    <source>
        <dbReference type="ARBA" id="ARBA00023128"/>
    </source>
</evidence>
<dbReference type="Gene3D" id="3.40.50.300">
    <property type="entry name" value="P-loop containing nucleotide triphosphate hydrolases"/>
    <property type="match status" value="1"/>
</dbReference>
<gene>
    <name evidence="17" type="ORF">MMEN_LOCUS18059</name>
</gene>
<accession>A0A8S4BR80</accession>
<dbReference type="EMBL" id="CAJRST010037444">
    <property type="protein sequence ID" value="CAG5998057.1"/>
    <property type="molecule type" value="Genomic_DNA"/>
</dbReference>
<keyword evidence="9" id="KW-0256">Endoplasmic reticulum</keyword>
<feature type="domain" description="AIG1-type G" evidence="16">
    <location>
        <begin position="22"/>
        <end position="220"/>
    </location>
</feature>
<dbReference type="FunFam" id="3.40.50.300:FF:000536">
    <property type="entry name" value="GTPase IMAP family member 8"/>
    <property type="match status" value="1"/>
</dbReference>
<dbReference type="GO" id="GO:0005525">
    <property type="term" value="F:GTP binding"/>
    <property type="evidence" value="ECO:0007669"/>
    <property type="project" value="UniProtKB-KW"/>
</dbReference>
<keyword evidence="7" id="KW-0677">Repeat</keyword>
<protein>
    <recommendedName>
        <fullName evidence="14">GTPase IMAP family member 8</fullName>
    </recommendedName>
    <alternativeName>
        <fullName evidence="15">Immune-associated nucleotide-binding protein 9</fullName>
    </alternativeName>
</protein>
<evidence type="ECO:0000256" key="8">
    <source>
        <dbReference type="ARBA" id="ARBA00022741"/>
    </source>
</evidence>
<evidence type="ECO:0000256" key="4">
    <source>
        <dbReference type="ARBA" id="ARBA00004555"/>
    </source>
</evidence>
<dbReference type="SUPFAM" id="SSF52540">
    <property type="entry name" value="P-loop containing nucleoside triphosphate hydrolases"/>
    <property type="match status" value="1"/>
</dbReference>
<evidence type="ECO:0000256" key="3">
    <source>
        <dbReference type="ARBA" id="ARBA00004514"/>
    </source>
</evidence>
<evidence type="ECO:0000256" key="7">
    <source>
        <dbReference type="ARBA" id="ARBA00022737"/>
    </source>
</evidence>
<dbReference type="InterPro" id="IPR045058">
    <property type="entry name" value="GIMA/IAN/Toc"/>
</dbReference>
<evidence type="ECO:0000313" key="17">
    <source>
        <dbReference type="EMBL" id="CAG5998057.1"/>
    </source>
</evidence>
<dbReference type="InterPro" id="IPR006703">
    <property type="entry name" value="G_AIG1"/>
</dbReference>
<keyword evidence="10" id="KW-0333">Golgi apparatus</keyword>
<keyword evidence="6" id="KW-0963">Cytoplasm</keyword>
<evidence type="ECO:0000256" key="9">
    <source>
        <dbReference type="ARBA" id="ARBA00022824"/>
    </source>
</evidence>
<evidence type="ECO:0000256" key="10">
    <source>
        <dbReference type="ARBA" id="ARBA00023034"/>
    </source>
</evidence>
<evidence type="ECO:0000256" key="1">
    <source>
        <dbReference type="ARBA" id="ARBA00004173"/>
    </source>
</evidence>
<name>A0A8S4BR80_9TELE</name>
<evidence type="ECO:0000256" key="15">
    <source>
        <dbReference type="ARBA" id="ARBA00077278"/>
    </source>
</evidence>
<dbReference type="PANTHER" id="PTHR10903">
    <property type="entry name" value="GTPASE, IMAP FAMILY MEMBER-RELATED"/>
    <property type="match status" value="1"/>
</dbReference>
<dbReference type="GO" id="GO:0005829">
    <property type="term" value="C:cytosol"/>
    <property type="evidence" value="ECO:0007669"/>
    <property type="project" value="UniProtKB-SubCell"/>
</dbReference>
<keyword evidence="11" id="KW-0496">Mitochondrion</keyword>
<dbReference type="OrthoDB" id="8954335at2759"/>
<comment type="similarity">
    <text evidence="5">Belongs to the TRAFAC class TrmE-Era-EngA-EngB-Septin-like GTPase superfamily. AIG1/Toc34/Toc159-like paraseptin GTPase family. IAN subfamily.</text>
</comment>
<dbReference type="AlphaFoldDB" id="A0A8S4BR80"/>
<evidence type="ECO:0000313" key="18">
    <source>
        <dbReference type="Proteomes" id="UP000677803"/>
    </source>
</evidence>
<evidence type="ECO:0000256" key="13">
    <source>
        <dbReference type="ARBA" id="ARBA00056809"/>
    </source>
</evidence>
<dbReference type="GO" id="GO:0005739">
    <property type="term" value="C:mitochondrion"/>
    <property type="evidence" value="ECO:0007669"/>
    <property type="project" value="UniProtKB-SubCell"/>
</dbReference>
<organism evidence="17 18">
    <name type="scientific">Menidia menidia</name>
    <name type="common">Atlantic silverside</name>
    <dbReference type="NCBI Taxonomy" id="238744"/>
    <lineage>
        <taxon>Eukaryota</taxon>
        <taxon>Metazoa</taxon>
        <taxon>Chordata</taxon>
        <taxon>Craniata</taxon>
        <taxon>Vertebrata</taxon>
        <taxon>Euteleostomi</taxon>
        <taxon>Actinopterygii</taxon>
        <taxon>Neopterygii</taxon>
        <taxon>Teleostei</taxon>
        <taxon>Neoteleostei</taxon>
        <taxon>Acanthomorphata</taxon>
        <taxon>Ovalentaria</taxon>
        <taxon>Atherinomorphae</taxon>
        <taxon>Atheriniformes</taxon>
        <taxon>Atherinopsidae</taxon>
        <taxon>Menidiinae</taxon>
        <taxon>Menidia</taxon>
    </lineage>
</organism>
<dbReference type="PROSITE" id="PS51720">
    <property type="entry name" value="G_AIG1"/>
    <property type="match status" value="1"/>
</dbReference>
<evidence type="ECO:0000256" key="5">
    <source>
        <dbReference type="ARBA" id="ARBA00008535"/>
    </source>
</evidence>
<dbReference type="InterPro" id="IPR027417">
    <property type="entry name" value="P-loop_NTPase"/>
</dbReference>
<comment type="caution">
    <text evidence="17">The sequence shown here is derived from an EMBL/GenBank/DDBJ whole genome shotgun (WGS) entry which is preliminary data.</text>
</comment>
<comment type="subcellular location">
    <subcellularLocation>
        <location evidence="3">Cytoplasm</location>
        <location evidence="3">Cytosol</location>
    </subcellularLocation>
    <subcellularLocation>
        <location evidence="2">Endoplasmic reticulum</location>
    </subcellularLocation>
    <subcellularLocation>
        <location evidence="4">Golgi apparatus</location>
    </subcellularLocation>
    <subcellularLocation>
        <location evidence="1">Mitochondrion</location>
    </subcellularLocation>
</comment>
<keyword evidence="8" id="KW-0547">Nucleotide-binding</keyword>
<dbReference type="Pfam" id="PF04548">
    <property type="entry name" value="AIG1"/>
    <property type="match status" value="1"/>
</dbReference>
<comment type="function">
    <text evidence="13">Exerts an anti-apoptotic effect in the immune system and is involved in responses to infections.</text>
</comment>
<evidence type="ECO:0000256" key="6">
    <source>
        <dbReference type="ARBA" id="ARBA00022490"/>
    </source>
</evidence>
<proteinExistence type="inferred from homology"/>
<evidence type="ECO:0000256" key="14">
    <source>
        <dbReference type="ARBA" id="ARBA00073539"/>
    </source>
</evidence>
<dbReference type="PANTHER" id="PTHR10903:SF170">
    <property type="entry name" value="GTPASE IMAP FAMILY MEMBER 7"/>
    <property type="match status" value="1"/>
</dbReference>
<dbReference type="GO" id="GO:0005794">
    <property type="term" value="C:Golgi apparatus"/>
    <property type="evidence" value="ECO:0007669"/>
    <property type="project" value="UniProtKB-SubCell"/>
</dbReference>
<dbReference type="Proteomes" id="UP000677803">
    <property type="component" value="Unassembled WGS sequence"/>
</dbReference>
<evidence type="ECO:0000256" key="12">
    <source>
        <dbReference type="ARBA" id="ARBA00023134"/>
    </source>
</evidence>
<keyword evidence="18" id="KW-1185">Reference proteome</keyword>
<evidence type="ECO:0000259" key="16">
    <source>
        <dbReference type="PROSITE" id="PS51720"/>
    </source>
</evidence>
<reference evidence="17" key="1">
    <citation type="submission" date="2021-05" db="EMBL/GenBank/DDBJ databases">
        <authorList>
            <person name="Tigano A."/>
        </authorList>
    </citation>
    <scope>NUCLEOTIDE SEQUENCE</scope>
</reference>
<sequence>MSVCSEAQRVSNAHRPVLSEPGADLRVVLVGQERVGKSSAGNTILGKKEFNCRISSIPLTLSSEKMEGKFEGRRVSVVDTPGLCSSQLSAQQVEAELIKAVELSGPGPHVFLLTLQLGRVTPQEQRGLQTLQSMLSPEVSQHTMLLFTYGDRLEDMSMEQFIREDVILQGLLQSCSGVYHVFNNRDMGDRRQVQELLDKIDSISQGGAVHYEMGAQTRLSGVWGLSIGVYGGIQRLRYWLCSYRVINQIYNWVGRIYRWMRAERKDQKKNRLGMKE</sequence>
<evidence type="ECO:0000256" key="2">
    <source>
        <dbReference type="ARBA" id="ARBA00004240"/>
    </source>
</evidence>
<dbReference type="GO" id="GO:0005783">
    <property type="term" value="C:endoplasmic reticulum"/>
    <property type="evidence" value="ECO:0007669"/>
    <property type="project" value="UniProtKB-SubCell"/>
</dbReference>